<dbReference type="GO" id="GO:0020037">
    <property type="term" value="F:heme binding"/>
    <property type="evidence" value="ECO:0007669"/>
    <property type="project" value="InterPro"/>
</dbReference>
<keyword evidence="13 16" id="KW-1133">Transmembrane helix</keyword>
<dbReference type="CDD" id="cd03495">
    <property type="entry name" value="SQR_TypeC_SdhD_like"/>
    <property type="match status" value="1"/>
</dbReference>
<keyword evidence="8" id="KW-0816">Tricarboxylic acid cycle</keyword>
<evidence type="ECO:0000256" key="12">
    <source>
        <dbReference type="ARBA" id="ARBA00022982"/>
    </source>
</evidence>
<comment type="subunit">
    <text evidence="5">Part of an enzyme complex containing four subunits: a flavoprotein, an iron-sulfur protein, plus two membrane-anchoring proteins, SdhC and SdhD.</text>
</comment>
<keyword evidence="12" id="KW-0249">Electron transport</keyword>
<evidence type="ECO:0000256" key="11">
    <source>
        <dbReference type="ARBA" id="ARBA00022723"/>
    </source>
</evidence>
<keyword evidence="11" id="KW-0479">Metal-binding</keyword>
<keyword evidence="10 16" id="KW-0812">Transmembrane</keyword>
<evidence type="ECO:0000256" key="2">
    <source>
        <dbReference type="ARBA" id="ARBA00004050"/>
    </source>
</evidence>
<dbReference type="KEGG" id="sflv:IC614_07225"/>
<comment type="function">
    <text evidence="2">Membrane-anchoring subunit of succinate dehydrogenase (SDH).</text>
</comment>
<dbReference type="SUPFAM" id="SSF81343">
    <property type="entry name" value="Fumarate reductase respiratory complex transmembrane subunits"/>
    <property type="match status" value="1"/>
</dbReference>
<comment type="pathway">
    <text evidence="4">Carbohydrate metabolism; tricarboxylic acid cycle.</text>
</comment>
<comment type="subcellular location">
    <subcellularLocation>
        <location evidence="3">Membrane</location>
        <topology evidence="3">Multi-pass membrane protein</topology>
    </subcellularLocation>
</comment>
<proteinExistence type="predicted"/>
<keyword evidence="7" id="KW-0813">Transport</keyword>
<evidence type="ECO:0000256" key="1">
    <source>
        <dbReference type="ARBA" id="ARBA00001971"/>
    </source>
</evidence>
<dbReference type="RefSeq" id="WP_200970689.1">
    <property type="nucleotide sequence ID" value="NZ_CP065592.1"/>
</dbReference>
<evidence type="ECO:0000256" key="6">
    <source>
        <dbReference type="ARBA" id="ARBA00019425"/>
    </source>
</evidence>
<evidence type="ECO:0000256" key="16">
    <source>
        <dbReference type="SAM" id="Phobius"/>
    </source>
</evidence>
<dbReference type="GO" id="GO:0046872">
    <property type="term" value="F:metal ion binding"/>
    <property type="evidence" value="ECO:0007669"/>
    <property type="project" value="UniProtKB-KW"/>
</dbReference>
<dbReference type="AlphaFoldDB" id="A0A7T2LL62"/>
<dbReference type="UniPathway" id="UPA00223"/>
<keyword evidence="18" id="KW-1185">Reference proteome</keyword>
<dbReference type="InterPro" id="IPR000701">
    <property type="entry name" value="SuccDH_FuR_B_TM-su"/>
</dbReference>
<dbReference type="Proteomes" id="UP000594873">
    <property type="component" value="Chromosome"/>
</dbReference>
<evidence type="ECO:0000256" key="13">
    <source>
        <dbReference type="ARBA" id="ARBA00022989"/>
    </source>
</evidence>
<evidence type="ECO:0000313" key="17">
    <source>
        <dbReference type="EMBL" id="QPQ54161.1"/>
    </source>
</evidence>
<dbReference type="GO" id="GO:0016020">
    <property type="term" value="C:membrane"/>
    <property type="evidence" value="ECO:0007669"/>
    <property type="project" value="UniProtKB-SubCell"/>
</dbReference>
<comment type="cofactor">
    <cofactor evidence="1">
        <name>heme</name>
        <dbReference type="ChEBI" id="CHEBI:30413"/>
    </cofactor>
</comment>
<protein>
    <recommendedName>
        <fullName evidence="6">Succinate dehydrogenase hydrophobic membrane anchor subunit</fullName>
    </recommendedName>
</protein>
<reference evidence="17 18" key="1">
    <citation type="submission" date="2020-11" db="EMBL/GenBank/DDBJ databases">
        <title>Genome seq and assembly of Sphingosinicella sp.</title>
        <authorList>
            <person name="Chhetri G."/>
        </authorList>
    </citation>
    <scope>NUCLEOTIDE SEQUENCE [LARGE SCALE GENOMIC DNA]</scope>
    <source>
        <strain evidence="17 18">UDD2</strain>
    </source>
</reference>
<evidence type="ECO:0000256" key="3">
    <source>
        <dbReference type="ARBA" id="ARBA00004141"/>
    </source>
</evidence>
<dbReference type="Gene3D" id="1.20.1300.10">
    <property type="entry name" value="Fumarate reductase/succinate dehydrogenase, transmembrane subunit"/>
    <property type="match status" value="1"/>
</dbReference>
<dbReference type="InterPro" id="IPR014312">
    <property type="entry name" value="Succ_DH_anchor"/>
</dbReference>
<evidence type="ECO:0000256" key="8">
    <source>
        <dbReference type="ARBA" id="ARBA00022532"/>
    </source>
</evidence>
<keyword evidence="9" id="KW-0349">Heme</keyword>
<evidence type="ECO:0000256" key="14">
    <source>
        <dbReference type="ARBA" id="ARBA00023004"/>
    </source>
</evidence>
<accession>A0A7T2LL62</accession>
<sequence>MRSKTALGHVRGLGSAKTGAHHWWLERLTSISTLVLFVWFFVSILRLPDLGYESVTTWLRSPLNAVPMLLFILSTFWHIKLGMQVVWEDYIHESTKVFAITLTNFLVIGVGALAFFSVLKIAFGAEAQ</sequence>
<dbReference type="InterPro" id="IPR034804">
    <property type="entry name" value="SQR/QFR_C/D"/>
</dbReference>
<feature type="transmembrane region" description="Helical" evidence="16">
    <location>
        <begin position="28"/>
        <end position="45"/>
    </location>
</feature>
<keyword evidence="15 16" id="KW-0472">Membrane</keyword>
<dbReference type="Pfam" id="PF01127">
    <property type="entry name" value="Sdh_cyt"/>
    <property type="match status" value="1"/>
</dbReference>
<dbReference type="EMBL" id="CP065592">
    <property type="protein sequence ID" value="QPQ54161.1"/>
    <property type="molecule type" value="Genomic_DNA"/>
</dbReference>
<evidence type="ECO:0000256" key="5">
    <source>
        <dbReference type="ARBA" id="ARBA00011558"/>
    </source>
</evidence>
<gene>
    <name evidence="17" type="primary">sdhD</name>
    <name evidence="17" type="ORF">IC614_07225</name>
</gene>
<dbReference type="NCBIfam" id="TIGR02968">
    <property type="entry name" value="succ_dehyd_anc"/>
    <property type="match status" value="1"/>
</dbReference>
<name>A0A7T2LL62_9SPHN</name>
<evidence type="ECO:0000256" key="7">
    <source>
        <dbReference type="ARBA" id="ARBA00022448"/>
    </source>
</evidence>
<feature type="transmembrane region" description="Helical" evidence="16">
    <location>
        <begin position="97"/>
        <end position="123"/>
    </location>
</feature>
<evidence type="ECO:0000256" key="15">
    <source>
        <dbReference type="ARBA" id="ARBA00023136"/>
    </source>
</evidence>
<evidence type="ECO:0000256" key="9">
    <source>
        <dbReference type="ARBA" id="ARBA00022617"/>
    </source>
</evidence>
<dbReference type="GO" id="GO:0006099">
    <property type="term" value="P:tricarboxylic acid cycle"/>
    <property type="evidence" value="ECO:0007669"/>
    <property type="project" value="UniProtKB-UniPathway"/>
</dbReference>
<evidence type="ECO:0000313" key="18">
    <source>
        <dbReference type="Proteomes" id="UP000594873"/>
    </source>
</evidence>
<evidence type="ECO:0000256" key="4">
    <source>
        <dbReference type="ARBA" id="ARBA00005163"/>
    </source>
</evidence>
<feature type="transmembrane region" description="Helical" evidence="16">
    <location>
        <begin position="57"/>
        <end position="77"/>
    </location>
</feature>
<organism evidence="17 18">
    <name type="scientific">Allosphingosinicella flava</name>
    <dbReference type="NCBI Taxonomy" id="2771430"/>
    <lineage>
        <taxon>Bacteria</taxon>
        <taxon>Pseudomonadati</taxon>
        <taxon>Pseudomonadota</taxon>
        <taxon>Alphaproteobacteria</taxon>
        <taxon>Sphingomonadales</taxon>
        <taxon>Sphingomonadaceae</taxon>
        <taxon>Allosphingosinicella</taxon>
    </lineage>
</organism>
<keyword evidence="14" id="KW-0408">Iron</keyword>
<evidence type="ECO:0000256" key="10">
    <source>
        <dbReference type="ARBA" id="ARBA00022692"/>
    </source>
</evidence>